<gene>
    <name evidence="1" type="ORF">EGI31_22710</name>
</gene>
<organism evidence="1 2">
    <name type="scientific">Lacihabitans soyangensis</name>
    <dbReference type="NCBI Taxonomy" id="869394"/>
    <lineage>
        <taxon>Bacteria</taxon>
        <taxon>Pseudomonadati</taxon>
        <taxon>Bacteroidota</taxon>
        <taxon>Cytophagia</taxon>
        <taxon>Cytophagales</taxon>
        <taxon>Leadbetterellaceae</taxon>
        <taxon>Lacihabitans</taxon>
    </lineage>
</organism>
<dbReference type="Proteomes" id="UP001204144">
    <property type="component" value="Unassembled WGS sequence"/>
</dbReference>
<protein>
    <submittedName>
        <fullName evidence="1">Uncharacterized protein</fullName>
    </submittedName>
</protein>
<sequence length="304" mass="36074">MGKEFTPNIEHFKNFESLNFKERIELCFVKNNLDTFNIGIDENNVYAISGIKYLDLYQVPEGKKYYYLHPKSEEEENIIISIFEDNDFFIGRNFGSFDSKVDQVLSFDFLKENWRIRFEKAPLKDEFLSEEIIQIKYRIEHSNGILNHFKEFYDLGVRKGKNGGMINHYFWQLYFKYYEAYSIFSSFHTLVSCLKTYYNGYFMFEYYAFLRKGGIEELNLSYKAKTDSKIIKSPTKTEKLLIPNLVKETTKNPNISKTDLAQSMERSGVCRERTVFAFFKKIDMGKVKINDFTAIYLEKYSSIN</sequence>
<accession>A0AAE3KUN6</accession>
<evidence type="ECO:0000313" key="2">
    <source>
        <dbReference type="Proteomes" id="UP001204144"/>
    </source>
</evidence>
<proteinExistence type="predicted"/>
<name>A0AAE3KUN6_9BACT</name>
<reference evidence="1 2" key="1">
    <citation type="submission" date="2018-11" db="EMBL/GenBank/DDBJ databases">
        <title>Novel bacteria species description.</title>
        <authorList>
            <person name="Han J.-H."/>
        </authorList>
    </citation>
    <scope>NUCLEOTIDE SEQUENCE [LARGE SCALE GENOMIC DNA]</scope>
    <source>
        <strain evidence="1 2">KCTC23259</strain>
    </source>
</reference>
<dbReference type="EMBL" id="RJUF01000192">
    <property type="protein sequence ID" value="MCP9765757.1"/>
    <property type="molecule type" value="Genomic_DNA"/>
</dbReference>
<dbReference type="RefSeq" id="WP_255039465.1">
    <property type="nucleotide sequence ID" value="NZ_RJUF01000192.1"/>
</dbReference>
<evidence type="ECO:0000313" key="1">
    <source>
        <dbReference type="EMBL" id="MCP9765757.1"/>
    </source>
</evidence>
<comment type="caution">
    <text evidence="1">The sequence shown here is derived from an EMBL/GenBank/DDBJ whole genome shotgun (WGS) entry which is preliminary data.</text>
</comment>
<dbReference type="AlphaFoldDB" id="A0AAE3KUN6"/>
<keyword evidence="2" id="KW-1185">Reference proteome</keyword>